<feature type="signal peptide" evidence="1">
    <location>
        <begin position="1"/>
        <end position="24"/>
    </location>
</feature>
<organism evidence="2 3">
    <name type="scientific">Candidatus Marithioploca araucensis</name>
    <dbReference type="NCBI Taxonomy" id="70273"/>
    <lineage>
        <taxon>Bacteria</taxon>
        <taxon>Pseudomonadati</taxon>
        <taxon>Pseudomonadota</taxon>
        <taxon>Gammaproteobacteria</taxon>
        <taxon>Thiotrichales</taxon>
        <taxon>Thiotrichaceae</taxon>
        <taxon>Candidatus Marithioploca</taxon>
    </lineage>
</organism>
<name>A0ABT7VRU8_9GAMM</name>
<protein>
    <submittedName>
        <fullName evidence="2">Uncharacterized protein</fullName>
    </submittedName>
</protein>
<evidence type="ECO:0000256" key="1">
    <source>
        <dbReference type="SAM" id="SignalP"/>
    </source>
</evidence>
<keyword evidence="1" id="KW-0732">Signal</keyword>
<proteinExistence type="predicted"/>
<comment type="caution">
    <text evidence="2">The sequence shown here is derived from an EMBL/GenBank/DDBJ whole genome shotgun (WGS) entry which is preliminary data.</text>
</comment>
<sequence length="304" mass="32375">MNVKLKTVLSAALLSTTKSGTTLADTSDQTNVANTSVGNTYEATTDKQWMVDVDTSSTRAYSGPEMASSCTCKGGELCSPKIVITTSPGSNVVTCADEDAIKEGTGKLGIPNNMTIAVDPFMSSYIELVFTVRGIPAQNKDHILFLVYSPQTSPSPQIPTPKSPNKLALDLNAMEILAIYNIPAQQMIAASPTRLGTASPAPRTAISFHVNLDTGILPTFIQDENRAYLQAALMTKANYDAGKYDTMFLSELDTLRFVANECPPDHASIGVDEEGIMTVTDFAGNTTKTVYTTTNEAGAVHVGK</sequence>
<dbReference type="EMBL" id="JAUCGM010000136">
    <property type="protein sequence ID" value="MDM8562392.1"/>
    <property type="molecule type" value="Genomic_DNA"/>
</dbReference>
<evidence type="ECO:0000313" key="3">
    <source>
        <dbReference type="Proteomes" id="UP001171945"/>
    </source>
</evidence>
<evidence type="ECO:0000313" key="2">
    <source>
        <dbReference type="EMBL" id="MDM8562392.1"/>
    </source>
</evidence>
<gene>
    <name evidence="2" type="ORF">QUF54_03470</name>
</gene>
<feature type="chain" id="PRO_5046390942" evidence="1">
    <location>
        <begin position="25"/>
        <end position="304"/>
    </location>
</feature>
<keyword evidence="3" id="KW-1185">Reference proteome</keyword>
<dbReference type="Proteomes" id="UP001171945">
    <property type="component" value="Unassembled WGS sequence"/>
</dbReference>
<accession>A0ABT7VRU8</accession>
<reference evidence="2" key="1">
    <citation type="submission" date="2023-06" db="EMBL/GenBank/DDBJ databases">
        <title>Uncultivated large filamentous bacteria from sulfidic sediments reveal new species and different genomic features in energy metabolism and defense.</title>
        <authorList>
            <person name="Fonseca A."/>
        </authorList>
    </citation>
    <scope>NUCLEOTIDE SEQUENCE</scope>
    <source>
        <strain evidence="2">HSG4</strain>
    </source>
</reference>